<evidence type="ECO:0000313" key="2">
    <source>
        <dbReference type="EMBL" id="RJP25867.1"/>
    </source>
</evidence>
<dbReference type="InterPro" id="IPR016181">
    <property type="entry name" value="Acyl_CoA_acyltransferase"/>
</dbReference>
<keyword evidence="2" id="KW-0808">Transferase</keyword>
<dbReference type="InterPro" id="IPR000182">
    <property type="entry name" value="GNAT_dom"/>
</dbReference>
<dbReference type="EMBL" id="QZKU01000017">
    <property type="protein sequence ID" value="RJP25867.1"/>
    <property type="molecule type" value="Genomic_DNA"/>
</dbReference>
<dbReference type="Gene3D" id="3.40.630.30">
    <property type="match status" value="1"/>
</dbReference>
<evidence type="ECO:0000259" key="1">
    <source>
        <dbReference type="PROSITE" id="PS51186"/>
    </source>
</evidence>
<dbReference type="InterPro" id="IPR052523">
    <property type="entry name" value="Trichothecene_AcTrans"/>
</dbReference>
<dbReference type="Pfam" id="PF00583">
    <property type="entry name" value="Acetyltransf_1"/>
    <property type="match status" value="1"/>
</dbReference>
<organism evidence="2 3">
    <name type="scientific">Abyssobacteria bacterium (strain SURF_5)</name>
    <dbReference type="NCBI Taxonomy" id="2093360"/>
    <lineage>
        <taxon>Bacteria</taxon>
        <taxon>Pseudomonadati</taxon>
        <taxon>Candidatus Hydrogenedentota</taxon>
        <taxon>Candidatus Abyssobacteria</taxon>
    </lineage>
</organism>
<dbReference type="AlphaFoldDB" id="A0A3A4NZF2"/>
<dbReference type="GO" id="GO:0016747">
    <property type="term" value="F:acyltransferase activity, transferring groups other than amino-acyl groups"/>
    <property type="evidence" value="ECO:0007669"/>
    <property type="project" value="InterPro"/>
</dbReference>
<dbReference type="CDD" id="cd04301">
    <property type="entry name" value="NAT_SF"/>
    <property type="match status" value="1"/>
</dbReference>
<gene>
    <name evidence="2" type="ORF">C4520_01570</name>
</gene>
<dbReference type="PANTHER" id="PTHR42791:SF1">
    <property type="entry name" value="N-ACETYLTRANSFERASE DOMAIN-CONTAINING PROTEIN"/>
    <property type="match status" value="1"/>
</dbReference>
<reference evidence="2 3" key="1">
    <citation type="journal article" date="2017" name="ISME J.">
        <title>Energy and carbon metabolisms in a deep terrestrial subsurface fluid microbial community.</title>
        <authorList>
            <person name="Momper L."/>
            <person name="Jungbluth S.P."/>
            <person name="Lee M.D."/>
            <person name="Amend J.P."/>
        </authorList>
    </citation>
    <scope>NUCLEOTIDE SEQUENCE [LARGE SCALE GENOMIC DNA]</scope>
    <source>
        <strain evidence="2">SURF_5</strain>
    </source>
</reference>
<dbReference type="PROSITE" id="PS51186">
    <property type="entry name" value="GNAT"/>
    <property type="match status" value="1"/>
</dbReference>
<sequence length="150" mass="17893">MKVNLVSATDQDTDFLWRLHREVMRAYVEELWGWHEEEQRERFFEKLNLENTQIIEMEGAPVGSIRVDRHPDHILLVNVAIVPAFQRRGIGKCLIKKLIREADDSGLPLRLQVFRINPAHELYRRMGFEISNLSDTHFHMEYLPRREQML</sequence>
<accession>A0A3A4NZF2</accession>
<dbReference type="SUPFAM" id="SSF55729">
    <property type="entry name" value="Acyl-CoA N-acyltransferases (Nat)"/>
    <property type="match status" value="1"/>
</dbReference>
<evidence type="ECO:0000313" key="3">
    <source>
        <dbReference type="Proteomes" id="UP000265882"/>
    </source>
</evidence>
<comment type="caution">
    <text evidence="2">The sequence shown here is derived from an EMBL/GenBank/DDBJ whole genome shotgun (WGS) entry which is preliminary data.</text>
</comment>
<feature type="domain" description="N-acetyltransferase" evidence="1">
    <location>
        <begin position="3"/>
        <end position="150"/>
    </location>
</feature>
<proteinExistence type="predicted"/>
<protein>
    <submittedName>
        <fullName evidence="2">N-acetyltransferase</fullName>
    </submittedName>
</protein>
<dbReference type="PANTHER" id="PTHR42791">
    <property type="entry name" value="GNAT FAMILY ACETYLTRANSFERASE"/>
    <property type="match status" value="1"/>
</dbReference>
<name>A0A3A4NZF2_ABYX5</name>
<dbReference type="Proteomes" id="UP000265882">
    <property type="component" value="Unassembled WGS sequence"/>
</dbReference>